<dbReference type="Proteomes" id="UP000299102">
    <property type="component" value="Unassembled WGS sequence"/>
</dbReference>
<name>A0A4C1TCU6_EUMVA</name>
<accession>A0A4C1TCU6</accession>
<proteinExistence type="predicted"/>
<evidence type="ECO:0000313" key="1">
    <source>
        <dbReference type="EMBL" id="GBP12292.1"/>
    </source>
</evidence>
<reference evidence="1 2" key="1">
    <citation type="journal article" date="2019" name="Commun. Biol.">
        <title>The bagworm genome reveals a unique fibroin gene that provides high tensile strength.</title>
        <authorList>
            <person name="Kono N."/>
            <person name="Nakamura H."/>
            <person name="Ohtoshi R."/>
            <person name="Tomita M."/>
            <person name="Numata K."/>
            <person name="Arakawa K."/>
        </authorList>
    </citation>
    <scope>NUCLEOTIDE SEQUENCE [LARGE SCALE GENOMIC DNA]</scope>
</reference>
<evidence type="ECO:0000313" key="2">
    <source>
        <dbReference type="Proteomes" id="UP000299102"/>
    </source>
</evidence>
<keyword evidence="2" id="KW-1185">Reference proteome</keyword>
<organism evidence="1 2">
    <name type="scientific">Eumeta variegata</name>
    <name type="common">Bagworm moth</name>
    <name type="synonym">Eumeta japonica</name>
    <dbReference type="NCBI Taxonomy" id="151549"/>
    <lineage>
        <taxon>Eukaryota</taxon>
        <taxon>Metazoa</taxon>
        <taxon>Ecdysozoa</taxon>
        <taxon>Arthropoda</taxon>
        <taxon>Hexapoda</taxon>
        <taxon>Insecta</taxon>
        <taxon>Pterygota</taxon>
        <taxon>Neoptera</taxon>
        <taxon>Endopterygota</taxon>
        <taxon>Lepidoptera</taxon>
        <taxon>Glossata</taxon>
        <taxon>Ditrysia</taxon>
        <taxon>Tineoidea</taxon>
        <taxon>Psychidae</taxon>
        <taxon>Oiketicinae</taxon>
        <taxon>Eumeta</taxon>
    </lineage>
</organism>
<protein>
    <submittedName>
        <fullName evidence="1">Uncharacterized protein</fullName>
    </submittedName>
</protein>
<sequence length="78" mass="9152">MNGFVLRLRNRQLTNIRDNTLFVIYYALNHRIRILLKVRVRSCPEDKRINHKSTENGSPVRLHEFSGGLLSIRSLYGN</sequence>
<comment type="caution">
    <text evidence="1">The sequence shown here is derived from an EMBL/GenBank/DDBJ whole genome shotgun (WGS) entry which is preliminary data.</text>
</comment>
<gene>
    <name evidence="1" type="ORF">EVAR_75740_1</name>
</gene>
<dbReference type="EMBL" id="BGZK01000051">
    <property type="protein sequence ID" value="GBP12292.1"/>
    <property type="molecule type" value="Genomic_DNA"/>
</dbReference>
<dbReference type="AlphaFoldDB" id="A0A4C1TCU6"/>